<organism evidence="1">
    <name type="scientific">Zea mays</name>
    <name type="common">Maize</name>
    <dbReference type="NCBI Taxonomy" id="4577"/>
    <lineage>
        <taxon>Eukaryota</taxon>
        <taxon>Viridiplantae</taxon>
        <taxon>Streptophyta</taxon>
        <taxon>Embryophyta</taxon>
        <taxon>Tracheophyta</taxon>
        <taxon>Spermatophyta</taxon>
        <taxon>Magnoliopsida</taxon>
        <taxon>Liliopsida</taxon>
        <taxon>Poales</taxon>
        <taxon>Poaceae</taxon>
        <taxon>PACMAD clade</taxon>
        <taxon>Panicoideae</taxon>
        <taxon>Andropogonodae</taxon>
        <taxon>Andropogoneae</taxon>
        <taxon>Tripsacinae</taxon>
        <taxon>Zea</taxon>
    </lineage>
</organism>
<sequence length="46" mass="5131">MLSMAPSCLGAIKGTPRRMEEYTKHSLSIPKHQDFDSAHLILCDSN</sequence>
<reference evidence="1" key="1">
    <citation type="journal article" date="2009" name="Plant Mol. Biol.">
        <title>Insights into corn genes derived from large-scale cDNA sequencing.</title>
        <authorList>
            <person name="Alexandrov N.N."/>
            <person name="Brover V.V."/>
            <person name="Freidin S."/>
            <person name="Troukhan M.E."/>
            <person name="Tatarinova T.V."/>
            <person name="Zhang H."/>
            <person name="Swaller T.J."/>
            <person name="Lu Y.P."/>
            <person name="Bouck J."/>
            <person name="Flavell R.B."/>
            <person name="Feldmann K.A."/>
        </authorList>
    </citation>
    <scope>NUCLEOTIDE SEQUENCE</scope>
</reference>
<dbReference type="EMBL" id="EU960150">
    <property type="protein sequence ID" value="ACG32268.1"/>
    <property type="molecule type" value="mRNA"/>
</dbReference>
<evidence type="ECO:0000313" key="1">
    <source>
        <dbReference type="EMBL" id="ACG32268.1"/>
    </source>
</evidence>
<accession>B6T585</accession>
<dbReference type="AlphaFoldDB" id="B6T585"/>
<protein>
    <submittedName>
        <fullName evidence="1">Uncharacterized protein</fullName>
    </submittedName>
</protein>
<proteinExistence type="evidence at transcript level"/>
<name>B6T585_MAIZE</name>